<evidence type="ECO:0000256" key="8">
    <source>
        <dbReference type="SAM" id="MobiDB-lite"/>
    </source>
</evidence>
<evidence type="ECO:0000256" key="7">
    <source>
        <dbReference type="PROSITE-ProRule" id="PRU00317"/>
    </source>
</evidence>
<dbReference type="GO" id="GO:0003729">
    <property type="term" value="F:mRNA binding"/>
    <property type="evidence" value="ECO:0007669"/>
    <property type="project" value="UniProtKB-ARBA"/>
</dbReference>
<dbReference type="GO" id="GO:0006417">
    <property type="term" value="P:regulation of translation"/>
    <property type="evidence" value="ECO:0007669"/>
    <property type="project" value="UniProtKB-KW"/>
</dbReference>
<dbReference type="InterPro" id="IPR033133">
    <property type="entry name" value="PUM-HD"/>
</dbReference>
<gene>
    <name evidence="10" type="ORF">GIB67_027968</name>
</gene>
<dbReference type="Gene3D" id="1.25.10.10">
    <property type="entry name" value="Leucine-rich Repeat Variant"/>
    <property type="match status" value="1"/>
</dbReference>
<comment type="subcellular location">
    <subcellularLocation>
        <location evidence="1">Cytoplasm</location>
    </subcellularLocation>
</comment>
<dbReference type="OrthoDB" id="668540at2759"/>
<feature type="repeat" description="Pumilio" evidence="7">
    <location>
        <begin position="686"/>
        <end position="721"/>
    </location>
</feature>
<feature type="repeat" description="Pumilio" evidence="7">
    <location>
        <begin position="758"/>
        <end position="794"/>
    </location>
</feature>
<evidence type="ECO:0000256" key="6">
    <source>
        <dbReference type="ARBA" id="ARBA00055193"/>
    </source>
</evidence>
<dbReference type="InterPro" id="IPR011989">
    <property type="entry name" value="ARM-like"/>
</dbReference>
<feature type="compositionally biased region" description="Basic and acidic residues" evidence="8">
    <location>
        <begin position="166"/>
        <end position="181"/>
    </location>
</feature>
<reference evidence="10 11" key="1">
    <citation type="journal article" date="2020" name="IScience">
        <title>Genome Sequencing of the Endangered Kingdonia uniflora (Circaeasteraceae, Ranunculales) Reveals Potential Mechanisms of Evolutionary Specialization.</title>
        <authorList>
            <person name="Sun Y."/>
            <person name="Deng T."/>
            <person name="Zhang A."/>
            <person name="Moore M.J."/>
            <person name="Landis J.B."/>
            <person name="Lin N."/>
            <person name="Zhang H."/>
            <person name="Zhang X."/>
            <person name="Huang J."/>
            <person name="Zhang X."/>
            <person name="Sun H."/>
            <person name="Wang H."/>
        </authorList>
    </citation>
    <scope>NUCLEOTIDE SEQUENCE [LARGE SCALE GENOMIC DNA]</scope>
    <source>
        <strain evidence="10">TB1705</strain>
        <tissue evidence="10">Leaf</tissue>
    </source>
</reference>
<dbReference type="InterPro" id="IPR001313">
    <property type="entry name" value="Pumilio_RNA-bd_rpt"/>
</dbReference>
<sequence length="946" mass="104169">MMAAESPMRLVESSGSSNWPTSKEALGFVSSSTNMAAEDLGLLLKGRRVPGNGKEGVPNRSGSAPPSMEGSLTAMGNLITLDANLADLSNAIQNCESEDQLRADPAYLAYYCSNVNLNPRLPPPLISRENRRLVRHIGGFGNNWRLSSFDDTSHGSLNLSQGSLSTHKEEPEEERSPRQVSDDWAQMTSTFIPGQSITFSAGRHKSLVDLIQEDFPRTPSPIYNLSRSSVPVATEGVDPNGLESSLKDPSIKATKLPELNVTREGTSSSCVHDVVSISNLESSTTSEGMLTSVNTHLEDANRSHLRDSDVTSVELEMKGLNISSLPDNRSQQNKLYQQHLGPQGVATLQFQGTHPQIVPQGISPFDINQFSQSSGISAPLYGTTTAYMTSGSPFYPNLQPAGFFTSQYSVGGYASSTTILPPFIAGYPPNNFPHSVDLQHSCKFYGHPGPNMQPSFTDPVYTQYFQHPPEVEYSASNHYDQLPSPSGLIGGQVDAFDWQKGSPIASSGSLCIPNPRKGGIASPNYYGSPPSMGIMMQLPTSPLTSPIMPRSPIGAISLAGRRNEMRFQSGTSKNTSIYPGWQGQRGTERFDDPKAFSFLEELKSSKSRKFELSDVTGRIVEFSADQHGSRFIQQKLENCSIEEKASVFNEVLPHATKLMTDVFGNYVIQKFFEHGSFEQRKVLADQLSGHILPLSLQMYGCRVIQKALEVIEPDQKTLLVHELDGHIIRCVRDQNGNHVIQKCIECISAEKIGFIISAFRGQVATLSTHPYGCRVIQRVLEHCTDELQSQCIVDEILESACSLAQDQYGNYVTQHVLERGKPRERSQIITKLAGNIVQMSQHKFASNVIEKCLEHGGTAERELLIQEIVGQTEGNDNLLTMMKDQFANYVVQKILEICTDKQREILLSRISAHLHALKKYTYGKHIVVRFEQLAGEETSSLEAITN</sequence>
<evidence type="ECO:0000313" key="10">
    <source>
        <dbReference type="EMBL" id="KAF6141790.1"/>
    </source>
</evidence>
<dbReference type="InterPro" id="IPR012940">
    <property type="entry name" value="NABP"/>
</dbReference>
<name>A0A7J7LGX9_9MAGN</name>
<protein>
    <recommendedName>
        <fullName evidence="9">PUM-HD domain-containing protein</fullName>
    </recommendedName>
</protein>
<keyword evidence="2" id="KW-0963">Cytoplasm</keyword>
<keyword evidence="4" id="KW-0810">Translation regulation</keyword>
<evidence type="ECO:0000256" key="2">
    <source>
        <dbReference type="ARBA" id="ARBA00022490"/>
    </source>
</evidence>
<accession>A0A7J7LGX9</accession>
<dbReference type="GO" id="GO:0005737">
    <property type="term" value="C:cytoplasm"/>
    <property type="evidence" value="ECO:0007669"/>
    <property type="project" value="UniProtKB-SubCell"/>
</dbReference>
<keyword evidence="3" id="KW-0677">Repeat</keyword>
<comment type="function">
    <text evidence="6">Sequence-specific RNA-binding protein that regulates translation and mRNA stability by binding the 3'-UTR of target mRNAs. Binds the APUM-binding elements (APBEs) in the 3'-UTR mRNA sequence of CLV1, PNH, WUS and FAS2.</text>
</comment>
<feature type="compositionally biased region" description="Polar residues" evidence="8">
    <location>
        <begin position="155"/>
        <end position="165"/>
    </location>
</feature>
<feature type="repeat" description="Pumilio" evidence="7">
    <location>
        <begin position="650"/>
        <end position="685"/>
    </location>
</feature>
<evidence type="ECO:0000256" key="4">
    <source>
        <dbReference type="ARBA" id="ARBA00022845"/>
    </source>
</evidence>
<proteinExistence type="predicted"/>
<dbReference type="EMBL" id="JACGCM010002299">
    <property type="protein sequence ID" value="KAF6141790.1"/>
    <property type="molecule type" value="Genomic_DNA"/>
</dbReference>
<dbReference type="AlphaFoldDB" id="A0A7J7LGX9"/>
<dbReference type="PANTHER" id="PTHR12537:SF119">
    <property type="entry name" value="PUMILIO HOMOLOG 6, CHLOROPLASTIC"/>
    <property type="match status" value="1"/>
</dbReference>
<evidence type="ECO:0000313" key="11">
    <source>
        <dbReference type="Proteomes" id="UP000541444"/>
    </source>
</evidence>
<evidence type="ECO:0000259" key="9">
    <source>
        <dbReference type="PROSITE" id="PS50303"/>
    </source>
</evidence>
<feature type="repeat" description="Pumilio" evidence="7">
    <location>
        <begin position="614"/>
        <end position="649"/>
    </location>
</feature>
<feature type="repeat" description="Pumilio" evidence="7">
    <location>
        <begin position="795"/>
        <end position="830"/>
    </location>
</feature>
<dbReference type="CDD" id="cd07920">
    <property type="entry name" value="Pumilio"/>
    <property type="match status" value="1"/>
</dbReference>
<feature type="repeat" description="Pumilio" evidence="7">
    <location>
        <begin position="722"/>
        <end position="757"/>
    </location>
</feature>
<feature type="domain" description="PUM-HD" evidence="9">
    <location>
        <begin position="594"/>
        <end position="934"/>
    </location>
</feature>
<dbReference type="Pfam" id="PF00806">
    <property type="entry name" value="PUF"/>
    <property type="match status" value="8"/>
</dbReference>
<dbReference type="InterPro" id="IPR033712">
    <property type="entry name" value="Pumilio_RNA-bd"/>
</dbReference>
<dbReference type="SUPFAM" id="SSF48371">
    <property type="entry name" value="ARM repeat"/>
    <property type="match status" value="1"/>
</dbReference>
<dbReference type="PROSITE" id="PS50303">
    <property type="entry name" value="PUM_HD"/>
    <property type="match status" value="1"/>
</dbReference>
<feature type="region of interest" description="Disordered" evidence="8">
    <location>
        <begin position="155"/>
        <end position="182"/>
    </location>
</feature>
<feature type="repeat" description="Pumilio" evidence="7">
    <location>
        <begin position="867"/>
        <end position="908"/>
    </location>
</feature>
<dbReference type="FunFam" id="1.25.10.10:FF:000004">
    <property type="entry name" value="Pumilio homolog 1 isoform 2"/>
    <property type="match status" value="1"/>
</dbReference>
<keyword evidence="5" id="KW-0694">RNA-binding</keyword>
<dbReference type="InterPro" id="IPR016024">
    <property type="entry name" value="ARM-type_fold"/>
</dbReference>
<evidence type="ECO:0000256" key="5">
    <source>
        <dbReference type="ARBA" id="ARBA00022884"/>
    </source>
</evidence>
<organism evidence="10 11">
    <name type="scientific">Kingdonia uniflora</name>
    <dbReference type="NCBI Taxonomy" id="39325"/>
    <lineage>
        <taxon>Eukaryota</taxon>
        <taxon>Viridiplantae</taxon>
        <taxon>Streptophyta</taxon>
        <taxon>Embryophyta</taxon>
        <taxon>Tracheophyta</taxon>
        <taxon>Spermatophyta</taxon>
        <taxon>Magnoliopsida</taxon>
        <taxon>Ranunculales</taxon>
        <taxon>Circaeasteraceae</taxon>
        <taxon>Kingdonia</taxon>
    </lineage>
</organism>
<keyword evidence="11" id="KW-1185">Reference proteome</keyword>
<dbReference type="Proteomes" id="UP000541444">
    <property type="component" value="Unassembled WGS sequence"/>
</dbReference>
<dbReference type="SMART" id="SM00025">
    <property type="entry name" value="Pumilio"/>
    <property type="match status" value="8"/>
</dbReference>
<dbReference type="PANTHER" id="PTHR12537">
    <property type="entry name" value="RNA BINDING PROTEIN PUMILIO-RELATED"/>
    <property type="match status" value="1"/>
</dbReference>
<dbReference type="PROSITE" id="PS50302">
    <property type="entry name" value="PUM"/>
    <property type="match status" value="8"/>
</dbReference>
<feature type="repeat" description="Pumilio" evidence="7">
    <location>
        <begin position="831"/>
        <end position="866"/>
    </location>
</feature>
<evidence type="ECO:0000256" key="1">
    <source>
        <dbReference type="ARBA" id="ARBA00004496"/>
    </source>
</evidence>
<feature type="region of interest" description="Disordered" evidence="8">
    <location>
        <begin position="47"/>
        <end position="68"/>
    </location>
</feature>
<comment type="caution">
    <text evidence="10">The sequence shown here is derived from an EMBL/GenBank/DDBJ whole genome shotgun (WGS) entry which is preliminary data.</text>
</comment>
<dbReference type="Pfam" id="PF07990">
    <property type="entry name" value="NABP"/>
    <property type="match status" value="1"/>
</dbReference>
<evidence type="ECO:0000256" key="3">
    <source>
        <dbReference type="ARBA" id="ARBA00022737"/>
    </source>
</evidence>